<evidence type="ECO:0000256" key="1">
    <source>
        <dbReference type="SAM" id="Phobius"/>
    </source>
</evidence>
<gene>
    <name evidence="2" type="ORF">OSIN01602_LOCUS10765</name>
</gene>
<dbReference type="EMBL" id="HBGO01018780">
    <property type="protein sequence ID" value="CAD9340646.1"/>
    <property type="molecule type" value="Transcribed_RNA"/>
</dbReference>
<evidence type="ECO:0008006" key="3">
    <source>
        <dbReference type="Google" id="ProtNLM"/>
    </source>
</evidence>
<accession>A0A7S2EKK0</accession>
<organism evidence="2">
    <name type="scientific">Trieres chinensis</name>
    <name type="common">Marine centric diatom</name>
    <name type="synonym">Odontella sinensis</name>
    <dbReference type="NCBI Taxonomy" id="1514140"/>
    <lineage>
        <taxon>Eukaryota</taxon>
        <taxon>Sar</taxon>
        <taxon>Stramenopiles</taxon>
        <taxon>Ochrophyta</taxon>
        <taxon>Bacillariophyta</taxon>
        <taxon>Mediophyceae</taxon>
        <taxon>Biddulphiophycidae</taxon>
        <taxon>Eupodiscales</taxon>
        <taxon>Parodontellaceae</taxon>
        <taxon>Trieres</taxon>
    </lineage>
</organism>
<keyword evidence="1" id="KW-0472">Membrane</keyword>
<keyword evidence="1" id="KW-1133">Transmembrane helix</keyword>
<evidence type="ECO:0000313" key="2">
    <source>
        <dbReference type="EMBL" id="CAD9340646.1"/>
    </source>
</evidence>
<proteinExistence type="predicted"/>
<sequence length="212" mass="23852">MGGMYGGGYGMMMSPYGYGMGMGMGHGMMGGPFSGLNNFLFGFQSAVFSLGQAMQILGMNTQALHQLFNTAMSMFDNALTMLNEMRALDLNSISDGNFSEEEKKRRRRLKALRWSLMLGVSYAGYKLVHRWLSRRRQLQQRLMPFSTDDHGRYLENRYSYPIHQELTHSNGYSTDSYGGLQGGMYGGSYGNGSILPYGYSNFRGHHGQYMGY</sequence>
<keyword evidence="1" id="KW-0812">Transmembrane</keyword>
<protein>
    <recommendedName>
        <fullName evidence="3">Peroxin-13</fullName>
    </recommendedName>
</protein>
<dbReference type="AlphaFoldDB" id="A0A7S2EKK0"/>
<name>A0A7S2EKK0_TRICV</name>
<reference evidence="2" key="1">
    <citation type="submission" date="2021-01" db="EMBL/GenBank/DDBJ databases">
        <authorList>
            <person name="Corre E."/>
            <person name="Pelletier E."/>
            <person name="Niang G."/>
            <person name="Scheremetjew M."/>
            <person name="Finn R."/>
            <person name="Kale V."/>
            <person name="Holt S."/>
            <person name="Cochrane G."/>
            <person name="Meng A."/>
            <person name="Brown T."/>
            <person name="Cohen L."/>
        </authorList>
    </citation>
    <scope>NUCLEOTIDE SEQUENCE</scope>
    <source>
        <strain evidence="2">Grunow 1884</strain>
    </source>
</reference>
<feature type="transmembrane region" description="Helical" evidence="1">
    <location>
        <begin position="111"/>
        <end position="128"/>
    </location>
</feature>